<dbReference type="AlphaFoldDB" id="A0AAN8JJK1"/>
<dbReference type="EMBL" id="JAZGQO010000010">
    <property type="protein sequence ID" value="KAK6174998.1"/>
    <property type="molecule type" value="Genomic_DNA"/>
</dbReference>
<proteinExistence type="predicted"/>
<dbReference type="Pfam" id="PF08395">
    <property type="entry name" value="7tm_7"/>
    <property type="match status" value="1"/>
</dbReference>
<dbReference type="PANTHER" id="PTHR21421">
    <property type="entry name" value="GUSTATORY RECEPTOR"/>
    <property type="match status" value="1"/>
</dbReference>
<dbReference type="GO" id="GO:0016020">
    <property type="term" value="C:membrane"/>
    <property type="evidence" value="ECO:0007669"/>
    <property type="project" value="UniProtKB-SubCell"/>
</dbReference>
<sequence>MATVIQNYCDLKVFLKPYFRVMALLGIHYSPDESTPVETFAVGTSKRTKMLRWKKIAYKAYQLIVLLLIWLHVLRYTVCLFIAKPIISKSSVYRLCVFCYCLHASITTTVILWMFSKADGFDTFIDQWNDVSKKAASLGCKQEVIGKQVRRTTRVLLFAMVIVNCTGGVGFLINTKDGNELIKATLAPFGYSLVGLTYGLYILQSILWACSLSFFAVVTKCLSLQFKLVSQEITGLVNTASSFPGKILQFTRLHLKMCDLVDLLNQYYKYILASTFLLNIIVLLCVGYSVIKSALMNLSLILMMATISVHGIYNLVSLSLLSANLHEQVHKPLPSLYKLRGQNANLEDVLEVNLFIAKLQESSVGITAMDILLVKNGTLLTLFGVFLTYLFVVIQFSL</sequence>
<dbReference type="Proteomes" id="UP001347796">
    <property type="component" value="Unassembled WGS sequence"/>
</dbReference>
<keyword evidence="4 6" id="KW-0472">Membrane</keyword>
<evidence type="ECO:0000313" key="7">
    <source>
        <dbReference type="EMBL" id="KAK6174998.1"/>
    </source>
</evidence>
<feature type="transmembrane region" description="Helical" evidence="6">
    <location>
        <begin position="379"/>
        <end position="397"/>
    </location>
</feature>
<feature type="transmembrane region" description="Helical" evidence="6">
    <location>
        <begin position="155"/>
        <end position="173"/>
    </location>
</feature>
<reference evidence="7 8" key="1">
    <citation type="submission" date="2024-01" db="EMBL/GenBank/DDBJ databases">
        <title>The genome of the rayed Mediterranean limpet Patella caerulea (Linnaeus, 1758).</title>
        <authorList>
            <person name="Anh-Thu Weber A."/>
            <person name="Halstead-Nussloch G."/>
        </authorList>
    </citation>
    <scope>NUCLEOTIDE SEQUENCE [LARGE SCALE GENOMIC DNA]</scope>
    <source>
        <strain evidence="7">AATW-2023a</strain>
        <tissue evidence="7">Whole specimen</tissue>
    </source>
</reference>
<keyword evidence="3 6" id="KW-1133">Transmembrane helix</keyword>
<accession>A0AAN8JJK1</accession>
<evidence type="ECO:0000256" key="5">
    <source>
        <dbReference type="ARBA" id="ARBA00023170"/>
    </source>
</evidence>
<evidence type="ECO:0000256" key="6">
    <source>
        <dbReference type="SAM" id="Phobius"/>
    </source>
</evidence>
<comment type="caution">
    <text evidence="7">The sequence shown here is derived from an EMBL/GenBank/DDBJ whole genome shotgun (WGS) entry which is preliminary data.</text>
</comment>
<feature type="transmembrane region" description="Helical" evidence="6">
    <location>
        <begin position="270"/>
        <end position="291"/>
    </location>
</feature>
<dbReference type="GO" id="GO:0051606">
    <property type="term" value="P:detection of stimulus"/>
    <property type="evidence" value="ECO:0007669"/>
    <property type="project" value="UniProtKB-ARBA"/>
</dbReference>
<evidence type="ECO:0000256" key="2">
    <source>
        <dbReference type="ARBA" id="ARBA00022692"/>
    </source>
</evidence>
<dbReference type="PANTHER" id="PTHR21421:SF29">
    <property type="entry name" value="GUSTATORY RECEPTOR 5A FOR TREHALOSE-RELATED"/>
    <property type="match status" value="1"/>
</dbReference>
<evidence type="ECO:0000256" key="3">
    <source>
        <dbReference type="ARBA" id="ARBA00022989"/>
    </source>
</evidence>
<protein>
    <recommendedName>
        <fullName evidence="9">Gustatory receptor</fullName>
    </recommendedName>
</protein>
<evidence type="ECO:0000313" key="8">
    <source>
        <dbReference type="Proteomes" id="UP001347796"/>
    </source>
</evidence>
<feature type="transmembrane region" description="Helical" evidence="6">
    <location>
        <begin position="92"/>
        <end position="115"/>
    </location>
</feature>
<dbReference type="GO" id="GO:0038023">
    <property type="term" value="F:signaling receptor activity"/>
    <property type="evidence" value="ECO:0007669"/>
    <property type="project" value="UniProtKB-ARBA"/>
</dbReference>
<dbReference type="InterPro" id="IPR013604">
    <property type="entry name" value="7TM_chemorcpt"/>
</dbReference>
<feature type="transmembrane region" description="Helical" evidence="6">
    <location>
        <begin position="60"/>
        <end position="86"/>
    </location>
</feature>
<evidence type="ECO:0000256" key="1">
    <source>
        <dbReference type="ARBA" id="ARBA00004141"/>
    </source>
</evidence>
<evidence type="ECO:0000256" key="4">
    <source>
        <dbReference type="ARBA" id="ARBA00023136"/>
    </source>
</evidence>
<evidence type="ECO:0008006" key="9">
    <source>
        <dbReference type="Google" id="ProtNLM"/>
    </source>
</evidence>
<name>A0AAN8JJK1_PATCE</name>
<keyword evidence="8" id="KW-1185">Reference proteome</keyword>
<gene>
    <name evidence="7" type="ORF">SNE40_013541</name>
</gene>
<comment type="subcellular location">
    <subcellularLocation>
        <location evidence="1">Membrane</location>
        <topology evidence="1">Multi-pass membrane protein</topology>
    </subcellularLocation>
</comment>
<dbReference type="GO" id="GO:0050909">
    <property type="term" value="P:sensory perception of taste"/>
    <property type="evidence" value="ECO:0007669"/>
    <property type="project" value="InterPro"/>
</dbReference>
<feature type="transmembrane region" description="Helical" evidence="6">
    <location>
        <begin position="193"/>
        <end position="218"/>
    </location>
</feature>
<keyword evidence="5" id="KW-0675">Receptor</keyword>
<feature type="transmembrane region" description="Helical" evidence="6">
    <location>
        <begin position="297"/>
        <end position="321"/>
    </location>
</feature>
<organism evidence="7 8">
    <name type="scientific">Patella caerulea</name>
    <name type="common">Rayed Mediterranean limpet</name>
    <dbReference type="NCBI Taxonomy" id="87958"/>
    <lineage>
        <taxon>Eukaryota</taxon>
        <taxon>Metazoa</taxon>
        <taxon>Spiralia</taxon>
        <taxon>Lophotrochozoa</taxon>
        <taxon>Mollusca</taxon>
        <taxon>Gastropoda</taxon>
        <taxon>Patellogastropoda</taxon>
        <taxon>Patelloidea</taxon>
        <taxon>Patellidae</taxon>
        <taxon>Patella</taxon>
    </lineage>
</organism>
<keyword evidence="2 6" id="KW-0812">Transmembrane</keyword>